<dbReference type="EMBL" id="JAGFBR010000019">
    <property type="protein sequence ID" value="KAH0448978.1"/>
    <property type="molecule type" value="Genomic_DNA"/>
</dbReference>
<comment type="caution">
    <text evidence="1">The sequence shown here is derived from an EMBL/GenBank/DDBJ whole genome shotgun (WGS) entry which is preliminary data.</text>
</comment>
<accession>A0AAV7FZW4</accession>
<name>A0AAV7FZW4_DENCH</name>
<sequence>MPNVVPSTHEVVELVRAPRTIEVDESRRSTLIDDISSSITSDGLIIIHKKFHLLDDLVMAVPKKTDRARDPPNGFITMYEMTLRAGLRFPLAPELLGIFKACGVPLAQFLCKTVTIIMGLTVFHRERGVRLIVDHLSKMCMFTSDF</sequence>
<proteinExistence type="predicted"/>
<evidence type="ECO:0000313" key="2">
    <source>
        <dbReference type="Proteomes" id="UP000775213"/>
    </source>
</evidence>
<organism evidence="1 2">
    <name type="scientific">Dendrobium chrysotoxum</name>
    <name type="common">Orchid</name>
    <dbReference type="NCBI Taxonomy" id="161865"/>
    <lineage>
        <taxon>Eukaryota</taxon>
        <taxon>Viridiplantae</taxon>
        <taxon>Streptophyta</taxon>
        <taxon>Embryophyta</taxon>
        <taxon>Tracheophyta</taxon>
        <taxon>Spermatophyta</taxon>
        <taxon>Magnoliopsida</taxon>
        <taxon>Liliopsida</taxon>
        <taxon>Asparagales</taxon>
        <taxon>Orchidaceae</taxon>
        <taxon>Epidendroideae</taxon>
        <taxon>Malaxideae</taxon>
        <taxon>Dendrobiinae</taxon>
        <taxon>Dendrobium</taxon>
    </lineage>
</organism>
<gene>
    <name evidence="1" type="ORF">IEQ34_022778</name>
</gene>
<reference evidence="1 2" key="1">
    <citation type="journal article" date="2021" name="Hortic Res">
        <title>Chromosome-scale assembly of the Dendrobium chrysotoxum genome enhances the understanding of orchid evolution.</title>
        <authorList>
            <person name="Zhang Y."/>
            <person name="Zhang G.Q."/>
            <person name="Zhang D."/>
            <person name="Liu X.D."/>
            <person name="Xu X.Y."/>
            <person name="Sun W.H."/>
            <person name="Yu X."/>
            <person name="Zhu X."/>
            <person name="Wang Z.W."/>
            <person name="Zhao X."/>
            <person name="Zhong W.Y."/>
            <person name="Chen H."/>
            <person name="Yin W.L."/>
            <person name="Huang T."/>
            <person name="Niu S.C."/>
            <person name="Liu Z.J."/>
        </authorList>
    </citation>
    <scope>NUCLEOTIDE SEQUENCE [LARGE SCALE GENOMIC DNA]</scope>
    <source>
        <strain evidence="1">Lindl</strain>
    </source>
</reference>
<protein>
    <submittedName>
        <fullName evidence="1">Uncharacterized protein</fullName>
    </submittedName>
</protein>
<keyword evidence="2" id="KW-1185">Reference proteome</keyword>
<dbReference type="Proteomes" id="UP000775213">
    <property type="component" value="Unassembled WGS sequence"/>
</dbReference>
<dbReference type="AlphaFoldDB" id="A0AAV7FZW4"/>
<evidence type="ECO:0000313" key="1">
    <source>
        <dbReference type="EMBL" id="KAH0448978.1"/>
    </source>
</evidence>